<reference evidence="2" key="1">
    <citation type="journal article" date="2022" name="Int. J. Syst. Evol. Microbiol.">
        <title>Prevotella lacticifex sp. nov., isolated from the rumen of cows.</title>
        <authorList>
            <person name="Shinkai T."/>
            <person name="Ikeyama N."/>
            <person name="Kumagai M."/>
            <person name="Ohmori H."/>
            <person name="Sakamoto M."/>
            <person name="Ohkuma M."/>
            <person name="Mitsumori M."/>
        </authorList>
    </citation>
    <scope>NUCLEOTIDE SEQUENCE</scope>
    <source>
        <strain evidence="2">R5076</strain>
    </source>
</reference>
<dbReference type="GO" id="GO:0016491">
    <property type="term" value="F:oxidoreductase activity"/>
    <property type="evidence" value="ECO:0007669"/>
    <property type="project" value="InterPro"/>
</dbReference>
<dbReference type="PANTHER" id="PTHR30543:SF21">
    <property type="entry name" value="NAD(P)H-DEPENDENT FMN REDUCTASE LOT6"/>
    <property type="match status" value="1"/>
</dbReference>
<keyword evidence="3" id="KW-1185">Reference proteome</keyword>
<comment type="caution">
    <text evidence="2">The sequence shown here is derived from an EMBL/GenBank/DDBJ whole genome shotgun (WGS) entry which is preliminary data.</text>
</comment>
<dbReference type="InterPro" id="IPR029039">
    <property type="entry name" value="Flavoprotein-like_sf"/>
</dbReference>
<accession>A0A9R1C8H8</accession>
<name>A0A9R1C8H8_9BACT</name>
<evidence type="ECO:0000313" key="2">
    <source>
        <dbReference type="EMBL" id="GJG57987.1"/>
    </source>
</evidence>
<sequence length="207" mass="23264">MQERCKIIKRKTYLCNNNNPTDMKKILFIIGSLRKQSFNRELSEMVRDMLKGRAEVTELDYSQVPFINQDDEYPAPQAVAEARKAVAEADGVWIFTPEYNYSYPGRVKNLIDWLSRPVDPADRNAPTVLKGKKFTLTGAGGKGATAGCRKLLTTLLTVLKANVMTEGQTGIALNIEAWTEGRMILTEEQKAQLAKQAEIFLAFVEDE</sequence>
<dbReference type="GO" id="GO:0005829">
    <property type="term" value="C:cytosol"/>
    <property type="evidence" value="ECO:0007669"/>
    <property type="project" value="TreeGrafter"/>
</dbReference>
<dbReference type="AlphaFoldDB" id="A0A9R1C8H8"/>
<dbReference type="Pfam" id="PF03358">
    <property type="entry name" value="FMN_red"/>
    <property type="match status" value="1"/>
</dbReference>
<feature type="domain" description="NADPH-dependent FMN reductase-like" evidence="1">
    <location>
        <begin position="25"/>
        <end position="171"/>
    </location>
</feature>
<proteinExistence type="predicted"/>
<protein>
    <submittedName>
        <fullName evidence="2">FMN reductase</fullName>
    </submittedName>
</protein>
<dbReference type="Gene3D" id="3.40.50.360">
    <property type="match status" value="1"/>
</dbReference>
<dbReference type="GO" id="GO:0010181">
    <property type="term" value="F:FMN binding"/>
    <property type="evidence" value="ECO:0007669"/>
    <property type="project" value="TreeGrafter"/>
</dbReference>
<dbReference type="InterPro" id="IPR050712">
    <property type="entry name" value="NAD(P)H-dep_reductase"/>
</dbReference>
<evidence type="ECO:0000259" key="1">
    <source>
        <dbReference type="Pfam" id="PF03358"/>
    </source>
</evidence>
<organism evidence="2 3">
    <name type="scientific">Prevotella lacticifex</name>
    <dbReference type="NCBI Taxonomy" id="2854755"/>
    <lineage>
        <taxon>Bacteria</taxon>
        <taxon>Pseudomonadati</taxon>
        <taxon>Bacteroidota</taxon>
        <taxon>Bacteroidia</taxon>
        <taxon>Bacteroidales</taxon>
        <taxon>Prevotellaceae</taxon>
        <taxon>Prevotella</taxon>
    </lineage>
</organism>
<evidence type="ECO:0000313" key="3">
    <source>
        <dbReference type="Proteomes" id="UP000825483"/>
    </source>
</evidence>
<gene>
    <name evidence="2" type="ORF">PRLR5076_08380</name>
</gene>
<dbReference type="PANTHER" id="PTHR30543">
    <property type="entry name" value="CHROMATE REDUCTASE"/>
    <property type="match status" value="1"/>
</dbReference>
<dbReference type="SUPFAM" id="SSF52218">
    <property type="entry name" value="Flavoproteins"/>
    <property type="match status" value="1"/>
</dbReference>
<dbReference type="InterPro" id="IPR005025">
    <property type="entry name" value="FMN_Rdtase-like_dom"/>
</dbReference>
<dbReference type="EMBL" id="BPUB01000001">
    <property type="protein sequence ID" value="GJG57987.1"/>
    <property type="molecule type" value="Genomic_DNA"/>
</dbReference>
<dbReference type="Proteomes" id="UP000825483">
    <property type="component" value="Unassembled WGS sequence"/>
</dbReference>